<dbReference type="InterPro" id="IPR002347">
    <property type="entry name" value="SDR_fam"/>
</dbReference>
<evidence type="ECO:0000313" key="6">
    <source>
        <dbReference type="EMBL" id="AHF16090.1"/>
    </source>
</evidence>
<dbReference type="NCBIfam" id="NF006133">
    <property type="entry name" value="PRK08278.1"/>
    <property type="match status" value="1"/>
</dbReference>
<dbReference type="KEGG" id="nso:NIASO_14910"/>
<dbReference type="STRING" id="929713.NIASO_14910"/>
<proteinExistence type="inferred from homology"/>
<evidence type="ECO:0000256" key="5">
    <source>
        <dbReference type="ARBA" id="ARBA00023140"/>
    </source>
</evidence>
<keyword evidence="3" id="KW-0521">NADP</keyword>
<evidence type="ECO:0000256" key="3">
    <source>
        <dbReference type="ARBA" id="ARBA00022857"/>
    </source>
</evidence>
<dbReference type="GO" id="GO:0016491">
    <property type="term" value="F:oxidoreductase activity"/>
    <property type="evidence" value="ECO:0007669"/>
    <property type="project" value="UniProtKB-KW"/>
</dbReference>
<evidence type="ECO:0000256" key="1">
    <source>
        <dbReference type="ARBA" id="ARBA00004275"/>
    </source>
</evidence>
<dbReference type="EMBL" id="CP007035">
    <property type="protein sequence ID" value="AHF16090.1"/>
    <property type="molecule type" value="Genomic_DNA"/>
</dbReference>
<dbReference type="PANTHER" id="PTHR42808:SF3">
    <property type="entry name" value="HYDROXYSTEROID DEHYDROGENASE-LIKE PROTEIN 2"/>
    <property type="match status" value="1"/>
</dbReference>
<dbReference type="SUPFAM" id="SSF51735">
    <property type="entry name" value="NAD(P)-binding Rossmann-fold domains"/>
    <property type="match status" value="1"/>
</dbReference>
<evidence type="ECO:0000256" key="4">
    <source>
        <dbReference type="ARBA" id="ARBA00023002"/>
    </source>
</evidence>
<dbReference type="PRINTS" id="PR00081">
    <property type="entry name" value="GDHRDH"/>
</dbReference>
<dbReference type="InterPro" id="IPR036291">
    <property type="entry name" value="NAD(P)-bd_dom_sf"/>
</dbReference>
<reference evidence="6 7" key="1">
    <citation type="submission" date="2013-12" db="EMBL/GenBank/DDBJ databases">
        <authorList>
            <consortium name="DOE Joint Genome Institute"/>
            <person name="Eisen J."/>
            <person name="Huntemann M."/>
            <person name="Han J."/>
            <person name="Chen A."/>
            <person name="Kyrpides N."/>
            <person name="Mavromatis K."/>
            <person name="Markowitz V."/>
            <person name="Palaniappan K."/>
            <person name="Ivanova N."/>
            <person name="Schaumberg A."/>
            <person name="Pati A."/>
            <person name="Liolios K."/>
            <person name="Nordberg H.P."/>
            <person name="Cantor M.N."/>
            <person name="Hua S.X."/>
            <person name="Woyke T."/>
        </authorList>
    </citation>
    <scope>NUCLEOTIDE SEQUENCE [LARGE SCALE GENOMIC DNA]</scope>
    <source>
        <strain evidence="7">DSM 19437</strain>
    </source>
</reference>
<keyword evidence="4" id="KW-0560">Oxidoreductase</keyword>
<dbReference type="Gene3D" id="3.40.50.720">
    <property type="entry name" value="NAD(P)-binding Rossmann-like Domain"/>
    <property type="match status" value="1"/>
</dbReference>
<dbReference type="InterPro" id="IPR051935">
    <property type="entry name" value="HSDL2"/>
</dbReference>
<dbReference type="Pfam" id="PF00106">
    <property type="entry name" value="adh_short"/>
    <property type="match status" value="1"/>
</dbReference>
<dbReference type="FunFam" id="3.40.50.720:FF:000301">
    <property type="entry name" value="Hydroxysteroid dehydrogenase like 2"/>
    <property type="match status" value="1"/>
</dbReference>
<dbReference type="Proteomes" id="UP000003586">
    <property type="component" value="Chromosome"/>
</dbReference>
<evidence type="ECO:0000256" key="2">
    <source>
        <dbReference type="ARBA" id="ARBA00006484"/>
    </source>
</evidence>
<comment type="similarity">
    <text evidence="2">Belongs to the short-chain dehydrogenases/reductases (SDR) family.</text>
</comment>
<dbReference type="OrthoDB" id="9810935at2"/>
<keyword evidence="7" id="KW-1185">Reference proteome</keyword>
<keyword evidence="5" id="KW-0576">Peroxisome</keyword>
<dbReference type="AlphaFoldDB" id="W0EZ55"/>
<name>W0EZ55_9BACT</name>
<organism evidence="6 7">
    <name type="scientific">Niabella soli DSM 19437</name>
    <dbReference type="NCBI Taxonomy" id="929713"/>
    <lineage>
        <taxon>Bacteria</taxon>
        <taxon>Pseudomonadati</taxon>
        <taxon>Bacteroidota</taxon>
        <taxon>Chitinophagia</taxon>
        <taxon>Chitinophagales</taxon>
        <taxon>Chitinophagaceae</taxon>
        <taxon>Niabella</taxon>
    </lineage>
</organism>
<dbReference type="PANTHER" id="PTHR42808">
    <property type="entry name" value="HYDROXYSTEROID DEHYDROGENASE-LIKE PROTEIN 2"/>
    <property type="match status" value="1"/>
</dbReference>
<sequence length="274" mass="29423">MIFKNKTAVISGATRGIGKAIALKLASEGANIVIAAKSVTENEKLGGTIYSAAKEVEVAGGQALPIACDVREEEQVRHVMEEAKKAFGGIDIVINNASAISLTDTASTPLKRYNLMQEINVRGSFLMVQAALPYLKESAAAHILTLSPPINLNPKWLGPHIAYTLSKYNMSLLTLGWAAEFKNIPIAANALWPRTTIDTAAVRNLLGGAALANMSRTPEIVADAAFYILQKPPQTCTGNCFIDEEVLKSEGITDFSRYAVVPGGKLYNDLFLDE</sequence>
<protein>
    <submittedName>
        <fullName evidence="6">Short-chain dehydrogenase</fullName>
    </submittedName>
</protein>
<dbReference type="HOGENOM" id="CLU_010194_2_2_10"/>
<dbReference type="RefSeq" id="WP_008586761.1">
    <property type="nucleotide sequence ID" value="NZ_CP007035.1"/>
</dbReference>
<dbReference type="eggNOG" id="COG1028">
    <property type="taxonomic scope" value="Bacteria"/>
</dbReference>
<evidence type="ECO:0000313" key="7">
    <source>
        <dbReference type="Proteomes" id="UP000003586"/>
    </source>
</evidence>
<gene>
    <name evidence="6" type="ORF">NIASO_14910</name>
</gene>
<accession>W0EZ55</accession>
<comment type="subcellular location">
    <subcellularLocation>
        <location evidence="1">Peroxisome</location>
    </subcellularLocation>
</comment>